<comment type="caution">
    <text evidence="1">The sequence shown here is derived from an EMBL/GenBank/DDBJ whole genome shotgun (WGS) entry which is preliminary data.</text>
</comment>
<name>A0ABQ5AC15_9ASTR</name>
<protein>
    <submittedName>
        <fullName evidence="1">Uncharacterized protein</fullName>
    </submittedName>
</protein>
<dbReference type="Proteomes" id="UP001151760">
    <property type="component" value="Unassembled WGS sequence"/>
</dbReference>
<gene>
    <name evidence="1" type="ORF">Tco_0821370</name>
</gene>
<proteinExistence type="predicted"/>
<accession>A0ABQ5AC15</accession>
<sequence>MSWFLWCSWCGGPFKGENCRCCTNVSFEDEFIRNPDPISYDETPDFSYPPPQPQIYSCELCESDSHYGYDCSPRVPLVYEHLLLHFNSICYDDDDCDKSTITLNEIISQIPLSIAITLVLPTVEPKDSLIMGDENLSTIPKKESDKVIKSSVEDLVPIPSDSEDKSDNDKYISSDINHLYNEVFEDIDHENSLLAIDDPFLLDTPPLGSKLVSLEEVDNFDPSLSLIRLGMMTRVVDIPSLELNEDECFDLGGGEIDADILPDFKDDYYNSKGDIIYLESLLINDTIPYLPPEVFLDRDPKSLNDEPNIDDLKIKENVRFTFEDRHYLSLTFVIQIFLPFLTYLVNSLLLLSSENEDNIFDPDIPAYSFYSLEPMAYECPMMIFKFFYFCLKDKGIQGESS</sequence>
<evidence type="ECO:0000313" key="2">
    <source>
        <dbReference type="Proteomes" id="UP001151760"/>
    </source>
</evidence>
<keyword evidence="2" id="KW-1185">Reference proteome</keyword>
<organism evidence="1 2">
    <name type="scientific">Tanacetum coccineum</name>
    <dbReference type="NCBI Taxonomy" id="301880"/>
    <lineage>
        <taxon>Eukaryota</taxon>
        <taxon>Viridiplantae</taxon>
        <taxon>Streptophyta</taxon>
        <taxon>Embryophyta</taxon>
        <taxon>Tracheophyta</taxon>
        <taxon>Spermatophyta</taxon>
        <taxon>Magnoliopsida</taxon>
        <taxon>eudicotyledons</taxon>
        <taxon>Gunneridae</taxon>
        <taxon>Pentapetalae</taxon>
        <taxon>asterids</taxon>
        <taxon>campanulids</taxon>
        <taxon>Asterales</taxon>
        <taxon>Asteraceae</taxon>
        <taxon>Asteroideae</taxon>
        <taxon>Anthemideae</taxon>
        <taxon>Anthemidinae</taxon>
        <taxon>Tanacetum</taxon>
    </lineage>
</organism>
<evidence type="ECO:0000313" key="1">
    <source>
        <dbReference type="EMBL" id="GJT00201.1"/>
    </source>
</evidence>
<reference evidence="1" key="2">
    <citation type="submission" date="2022-01" db="EMBL/GenBank/DDBJ databases">
        <authorList>
            <person name="Yamashiro T."/>
            <person name="Shiraishi A."/>
            <person name="Satake H."/>
            <person name="Nakayama K."/>
        </authorList>
    </citation>
    <scope>NUCLEOTIDE SEQUENCE</scope>
</reference>
<dbReference type="EMBL" id="BQNB010012177">
    <property type="protein sequence ID" value="GJT00201.1"/>
    <property type="molecule type" value="Genomic_DNA"/>
</dbReference>
<reference evidence="1" key="1">
    <citation type="journal article" date="2022" name="Int. J. Mol. Sci.">
        <title>Draft Genome of Tanacetum Coccineum: Genomic Comparison of Closely Related Tanacetum-Family Plants.</title>
        <authorList>
            <person name="Yamashiro T."/>
            <person name="Shiraishi A."/>
            <person name="Nakayama K."/>
            <person name="Satake H."/>
        </authorList>
    </citation>
    <scope>NUCLEOTIDE SEQUENCE</scope>
</reference>